<name>A0A6I2TZV1_9BACT</name>
<dbReference type="AlphaFoldDB" id="A0A6I2TZV1"/>
<accession>A0A6I2TZV1</accession>
<dbReference type="RefSeq" id="WP_154480590.1">
    <property type="nucleotide sequence ID" value="NZ_VUNF01000005.1"/>
</dbReference>
<organism evidence="1 2">
    <name type="scientific">Segatella copri</name>
    <dbReference type="NCBI Taxonomy" id="165179"/>
    <lineage>
        <taxon>Bacteria</taxon>
        <taxon>Pseudomonadati</taxon>
        <taxon>Bacteroidota</taxon>
        <taxon>Bacteroidia</taxon>
        <taxon>Bacteroidales</taxon>
        <taxon>Prevotellaceae</taxon>
        <taxon>Segatella</taxon>
    </lineage>
</organism>
<dbReference type="EMBL" id="VUNF01000005">
    <property type="protein sequence ID" value="MST77019.1"/>
    <property type="molecule type" value="Genomic_DNA"/>
</dbReference>
<protein>
    <submittedName>
        <fullName evidence="1">Uncharacterized protein</fullName>
    </submittedName>
</protein>
<reference evidence="1 2" key="1">
    <citation type="submission" date="2019-08" db="EMBL/GenBank/DDBJ databases">
        <title>In-depth cultivation of the pig gut microbiome towards novel bacterial diversity and tailored functional studies.</title>
        <authorList>
            <person name="Wylensek D."/>
            <person name="Hitch T.C.A."/>
            <person name="Clavel T."/>
        </authorList>
    </citation>
    <scope>NUCLEOTIDE SEQUENCE [LARGE SCALE GENOMIC DNA]</scope>
    <source>
        <strain evidence="1 2">LKV-178-WT-2C</strain>
    </source>
</reference>
<dbReference type="Proteomes" id="UP000450161">
    <property type="component" value="Unassembled WGS sequence"/>
</dbReference>
<evidence type="ECO:0000313" key="1">
    <source>
        <dbReference type="EMBL" id="MST77019.1"/>
    </source>
</evidence>
<proteinExistence type="predicted"/>
<comment type="caution">
    <text evidence="1">The sequence shown here is derived from an EMBL/GenBank/DDBJ whole genome shotgun (WGS) entry which is preliminary data.</text>
</comment>
<evidence type="ECO:0000313" key="2">
    <source>
        <dbReference type="Proteomes" id="UP000450161"/>
    </source>
</evidence>
<gene>
    <name evidence="1" type="ORF">FYJ72_04820</name>
</gene>
<sequence>MPKKMNITQKDLDRVKKRCLESLGDFLSELCRDKLMGPTSVEKIFSFDHTTFKRICEKDQTITVKTMARTMGIIASFLNGLKETCDKELKNLQEDDKMKLSLKRKKIDVLNKKRMKCTEAMEKYKKTFGIIAISFFELIGQNDDI</sequence>